<dbReference type="PANTHER" id="PTHR15223:SF1">
    <property type="entry name" value="NADH DEHYDROGENASE [UBIQUINONE] 1 BETA SUBCOMPLEX SUBUNIT 2, MITOCHONDRIAL"/>
    <property type="match status" value="1"/>
</dbReference>
<evidence type="ECO:0000256" key="6">
    <source>
        <dbReference type="ARBA" id="ARBA00022660"/>
    </source>
</evidence>
<keyword evidence="6" id="KW-0679">Respiratory chain</keyword>
<evidence type="ECO:0000313" key="12">
    <source>
        <dbReference type="EMBL" id="CAD5213169.1"/>
    </source>
</evidence>
<name>A0A811KE67_9BILA</name>
<organism evidence="12 13">
    <name type="scientific">Bursaphelenchus okinawaensis</name>
    <dbReference type="NCBI Taxonomy" id="465554"/>
    <lineage>
        <taxon>Eukaryota</taxon>
        <taxon>Metazoa</taxon>
        <taxon>Ecdysozoa</taxon>
        <taxon>Nematoda</taxon>
        <taxon>Chromadorea</taxon>
        <taxon>Rhabditida</taxon>
        <taxon>Tylenchina</taxon>
        <taxon>Tylenchomorpha</taxon>
        <taxon>Aphelenchoidea</taxon>
        <taxon>Aphelenchoididae</taxon>
        <taxon>Bursaphelenchus</taxon>
    </lineage>
</organism>
<comment type="subcellular location">
    <subcellularLocation>
        <location evidence="2">Mitochondrion inner membrane</location>
        <topology evidence="2">Peripheral membrane protein</topology>
        <orientation evidence="2">Matrix side</orientation>
    </subcellularLocation>
</comment>
<dbReference type="PANTHER" id="PTHR15223">
    <property type="entry name" value="NADH-UBIQUINONE OXIDOREDUCTASE AGGG SUBUNIT"/>
    <property type="match status" value="1"/>
</dbReference>
<evidence type="ECO:0000256" key="2">
    <source>
        <dbReference type="ARBA" id="ARBA00004443"/>
    </source>
</evidence>
<accession>A0A811KE67</accession>
<sequence length="164" mass="19066">MWLARVKALNEARLVNQQIRSLSTTQKTKKVFGIQWFAKNRKLTDAEAAVSQAPINTRAGAIDNPIYQTHTMSVVQEDDVFKGAWYRERPANEIKADRICGTIAATFFWAWTFYELYYRYEMFIGHFYIPYGAEFTDEELGIPPDDAPDPEYWGHHGQRASTYR</sequence>
<dbReference type="GO" id="GO:0032981">
    <property type="term" value="P:mitochondrial respiratory chain complex I assembly"/>
    <property type="evidence" value="ECO:0007669"/>
    <property type="project" value="TreeGrafter"/>
</dbReference>
<dbReference type="EMBL" id="CAJFCW020000002">
    <property type="protein sequence ID" value="CAG9099440.1"/>
    <property type="molecule type" value="Genomic_DNA"/>
</dbReference>
<keyword evidence="9" id="KW-0249">Electron transport</keyword>
<dbReference type="OrthoDB" id="6241903at2759"/>
<keyword evidence="5" id="KW-0813">Transport</keyword>
<evidence type="ECO:0000256" key="7">
    <source>
        <dbReference type="ARBA" id="ARBA00022792"/>
    </source>
</evidence>
<protein>
    <submittedName>
        <fullName evidence="12">Uncharacterized protein</fullName>
    </submittedName>
</protein>
<evidence type="ECO:0000256" key="9">
    <source>
        <dbReference type="ARBA" id="ARBA00022982"/>
    </source>
</evidence>
<evidence type="ECO:0000256" key="1">
    <source>
        <dbReference type="ARBA" id="ARBA00003195"/>
    </source>
</evidence>
<keyword evidence="8" id="KW-0809">Transit peptide</keyword>
<reference evidence="12" key="1">
    <citation type="submission" date="2020-09" db="EMBL/GenBank/DDBJ databases">
        <authorList>
            <person name="Kikuchi T."/>
        </authorList>
    </citation>
    <scope>NUCLEOTIDE SEQUENCE</scope>
    <source>
        <strain evidence="12">SH1</strain>
    </source>
</reference>
<comment type="function">
    <text evidence="1">Accessory subunit of the mitochondrial membrane respiratory chain NADH dehydrogenase (Complex I), that is believed not to be involved in catalysis. Complex I functions in the transfer of electrons from NADH to the respiratory chain. The immediate electron acceptor for the enzyme is believed to be ubiquinone.</text>
</comment>
<dbReference type="GO" id="GO:0045271">
    <property type="term" value="C:respiratory chain complex I"/>
    <property type="evidence" value="ECO:0007669"/>
    <property type="project" value="InterPro"/>
</dbReference>
<evidence type="ECO:0000256" key="8">
    <source>
        <dbReference type="ARBA" id="ARBA00022946"/>
    </source>
</evidence>
<comment type="similarity">
    <text evidence="3">Belongs to the complex I NDUFB2 subunit family.</text>
</comment>
<dbReference type="InterPro" id="IPR026627">
    <property type="entry name" value="NDUFB2_animal"/>
</dbReference>
<dbReference type="AlphaFoldDB" id="A0A811KE67"/>
<proteinExistence type="inferred from homology"/>
<keyword evidence="7" id="KW-0999">Mitochondrion inner membrane</keyword>
<keyword evidence="11" id="KW-0472">Membrane</keyword>
<comment type="caution">
    <text evidence="12">The sequence shown here is derived from an EMBL/GenBank/DDBJ whole genome shotgun (WGS) entry which is preliminary data.</text>
</comment>
<evidence type="ECO:0000256" key="5">
    <source>
        <dbReference type="ARBA" id="ARBA00022448"/>
    </source>
</evidence>
<dbReference type="EMBL" id="CAJFDH010000002">
    <property type="protein sequence ID" value="CAD5213169.1"/>
    <property type="molecule type" value="Genomic_DNA"/>
</dbReference>
<dbReference type="Proteomes" id="UP000614601">
    <property type="component" value="Unassembled WGS sequence"/>
</dbReference>
<evidence type="ECO:0000256" key="3">
    <source>
        <dbReference type="ARBA" id="ARBA00005923"/>
    </source>
</evidence>
<comment type="subunit">
    <text evidence="4">Complex I is composed of 45 different subunits.</text>
</comment>
<gene>
    <name evidence="12" type="ORF">BOKJ2_LOCUS4970</name>
</gene>
<dbReference type="Proteomes" id="UP000783686">
    <property type="component" value="Unassembled WGS sequence"/>
</dbReference>
<evidence type="ECO:0000256" key="10">
    <source>
        <dbReference type="ARBA" id="ARBA00023128"/>
    </source>
</evidence>
<evidence type="ECO:0000256" key="11">
    <source>
        <dbReference type="ARBA" id="ARBA00023136"/>
    </source>
</evidence>
<dbReference type="Pfam" id="PF14813">
    <property type="entry name" value="NADH_B2"/>
    <property type="match status" value="1"/>
</dbReference>
<evidence type="ECO:0000256" key="4">
    <source>
        <dbReference type="ARBA" id="ARBA00011533"/>
    </source>
</evidence>
<dbReference type="GO" id="GO:0005743">
    <property type="term" value="C:mitochondrial inner membrane"/>
    <property type="evidence" value="ECO:0007669"/>
    <property type="project" value="UniProtKB-SubCell"/>
</dbReference>
<evidence type="ECO:0000313" key="13">
    <source>
        <dbReference type="Proteomes" id="UP000614601"/>
    </source>
</evidence>
<keyword evidence="13" id="KW-1185">Reference proteome</keyword>
<keyword evidence="10" id="KW-0496">Mitochondrion</keyword>